<dbReference type="Pfam" id="PF01032">
    <property type="entry name" value="FecCD"/>
    <property type="match status" value="1"/>
</dbReference>
<feature type="transmembrane region" description="Helical" evidence="8">
    <location>
        <begin position="90"/>
        <end position="108"/>
    </location>
</feature>
<keyword evidence="4" id="KW-1003">Cell membrane</keyword>
<feature type="transmembrane region" description="Helical" evidence="8">
    <location>
        <begin position="185"/>
        <end position="204"/>
    </location>
</feature>
<evidence type="ECO:0000256" key="1">
    <source>
        <dbReference type="ARBA" id="ARBA00004651"/>
    </source>
</evidence>
<dbReference type="PANTHER" id="PTHR30472">
    <property type="entry name" value="FERRIC ENTEROBACTIN TRANSPORT SYSTEM PERMEASE PROTEIN"/>
    <property type="match status" value="1"/>
</dbReference>
<feature type="transmembrane region" description="Helical" evidence="8">
    <location>
        <begin position="57"/>
        <end position="78"/>
    </location>
</feature>
<comment type="subcellular location">
    <subcellularLocation>
        <location evidence="1">Cell membrane</location>
        <topology evidence="1">Multi-pass membrane protein</topology>
    </subcellularLocation>
</comment>
<dbReference type="AlphaFoldDB" id="A0A3P5XF76"/>
<dbReference type="CDD" id="cd06550">
    <property type="entry name" value="TM_ABC_iron-siderophores_like"/>
    <property type="match status" value="1"/>
</dbReference>
<dbReference type="Proteomes" id="UP000277498">
    <property type="component" value="Unassembled WGS sequence"/>
</dbReference>
<feature type="transmembrane region" description="Helical" evidence="8">
    <location>
        <begin position="271"/>
        <end position="293"/>
    </location>
</feature>
<evidence type="ECO:0000256" key="2">
    <source>
        <dbReference type="ARBA" id="ARBA00007935"/>
    </source>
</evidence>
<dbReference type="SUPFAM" id="SSF81345">
    <property type="entry name" value="ABC transporter involved in vitamin B12 uptake, BtuC"/>
    <property type="match status" value="1"/>
</dbReference>
<feature type="transmembrane region" description="Helical" evidence="8">
    <location>
        <begin position="114"/>
        <end position="132"/>
    </location>
</feature>
<dbReference type="OrthoDB" id="9811975at2"/>
<dbReference type="EMBL" id="UXAW01000118">
    <property type="protein sequence ID" value="VDC33463.1"/>
    <property type="molecule type" value="Genomic_DNA"/>
</dbReference>
<dbReference type="PROSITE" id="PS51257">
    <property type="entry name" value="PROKAR_LIPOPROTEIN"/>
    <property type="match status" value="1"/>
</dbReference>
<evidence type="ECO:0000313" key="10">
    <source>
        <dbReference type="Proteomes" id="UP000277498"/>
    </source>
</evidence>
<evidence type="ECO:0000256" key="4">
    <source>
        <dbReference type="ARBA" id="ARBA00022475"/>
    </source>
</evidence>
<keyword evidence="7 8" id="KW-0472">Membrane</keyword>
<evidence type="ECO:0000256" key="8">
    <source>
        <dbReference type="SAM" id="Phobius"/>
    </source>
</evidence>
<keyword evidence="10" id="KW-1185">Reference proteome</keyword>
<dbReference type="InterPro" id="IPR000522">
    <property type="entry name" value="ABC_transptr_permease_BtuC"/>
</dbReference>
<evidence type="ECO:0000313" key="9">
    <source>
        <dbReference type="EMBL" id="VDC33463.1"/>
    </source>
</evidence>
<dbReference type="InterPro" id="IPR037294">
    <property type="entry name" value="ABC_BtuC-like"/>
</dbReference>
<dbReference type="PANTHER" id="PTHR30472:SF27">
    <property type="entry name" value="PETROBACTIN IMPORT SYSTEM PERMEASE PROTEIN YCLN"/>
    <property type="match status" value="1"/>
</dbReference>
<comment type="similarity">
    <text evidence="2">Belongs to the binding-protein-dependent transport system permease family. FecCD subfamily.</text>
</comment>
<feature type="transmembrane region" description="Helical" evidence="8">
    <location>
        <begin position="144"/>
        <end position="165"/>
    </location>
</feature>
<dbReference type="GO" id="GO:0022857">
    <property type="term" value="F:transmembrane transporter activity"/>
    <property type="evidence" value="ECO:0007669"/>
    <property type="project" value="InterPro"/>
</dbReference>
<dbReference type="Gene3D" id="1.10.3470.10">
    <property type="entry name" value="ABC transporter involved in vitamin B12 uptake, BtuC"/>
    <property type="match status" value="1"/>
</dbReference>
<dbReference type="GO" id="GO:0033214">
    <property type="term" value="P:siderophore-iron import into cell"/>
    <property type="evidence" value="ECO:0007669"/>
    <property type="project" value="TreeGrafter"/>
</dbReference>
<organism evidence="9 10">
    <name type="scientific">Pseudogemmobacter humi</name>
    <dbReference type="NCBI Taxonomy" id="2483812"/>
    <lineage>
        <taxon>Bacteria</taxon>
        <taxon>Pseudomonadati</taxon>
        <taxon>Pseudomonadota</taxon>
        <taxon>Alphaproteobacteria</taxon>
        <taxon>Rhodobacterales</taxon>
        <taxon>Paracoccaceae</taxon>
        <taxon>Pseudogemmobacter</taxon>
    </lineage>
</organism>
<evidence type="ECO:0000256" key="3">
    <source>
        <dbReference type="ARBA" id="ARBA00022448"/>
    </source>
</evidence>
<gene>
    <name evidence="9" type="primary">hmuU_3</name>
    <name evidence="9" type="ORF">XINFAN_03855</name>
</gene>
<feature type="transmembrane region" description="Helical" evidence="8">
    <location>
        <begin position="299"/>
        <end position="318"/>
    </location>
</feature>
<feature type="transmembrane region" description="Helical" evidence="8">
    <location>
        <begin position="241"/>
        <end position="264"/>
    </location>
</feature>
<evidence type="ECO:0000256" key="5">
    <source>
        <dbReference type="ARBA" id="ARBA00022692"/>
    </source>
</evidence>
<reference evidence="9 10" key="1">
    <citation type="submission" date="2018-11" db="EMBL/GenBank/DDBJ databases">
        <authorList>
            <person name="Criscuolo A."/>
        </authorList>
    </citation>
    <scope>NUCLEOTIDE SEQUENCE [LARGE SCALE GENOMIC DNA]</scope>
    <source>
        <strain evidence="9">ACIP111625</strain>
    </source>
</reference>
<keyword evidence="6 8" id="KW-1133">Transmembrane helix</keyword>
<dbReference type="GO" id="GO:0005886">
    <property type="term" value="C:plasma membrane"/>
    <property type="evidence" value="ECO:0007669"/>
    <property type="project" value="UniProtKB-SubCell"/>
</dbReference>
<keyword evidence="5 8" id="KW-0812">Transmembrane</keyword>
<protein>
    <submittedName>
        <fullName evidence="9">Hemin transport system permease protein HmuU</fullName>
    </submittedName>
</protein>
<sequence>MRLGRRGNLPLLAAFLLTAALACTSLMVGVSDLSLAALAAGDDRAWLVLWESRVPRMLALVLSGASMAIAGLLMQIVIRNRFVEPSTVGTVEAAGMGLLVMTLLAPGAPVIVKMAVGAVFAMAGTGLFLLILRRVPLRDQMMVPLIGIILTGVLQAVTTFFAYRADLMQTVLAWTQGDLSGVLRGRYELLWLGAAVAGLAWITADRFTLAGLGRDMAASLGLAHGRVVGLGLAIVSLVTAVVVVTVGIIPFLGLIVPNLVSLALGDNMRRAVPWVAVSGAGLVLGCDILGRTLRAPYEIPVGTILGVIGSLVFLILLLRRRADAA</sequence>
<feature type="transmembrane region" description="Helical" evidence="8">
    <location>
        <begin position="216"/>
        <end position="235"/>
    </location>
</feature>
<accession>A0A3P5XF76</accession>
<proteinExistence type="inferred from homology"/>
<evidence type="ECO:0000256" key="7">
    <source>
        <dbReference type="ARBA" id="ARBA00023136"/>
    </source>
</evidence>
<evidence type="ECO:0000256" key="6">
    <source>
        <dbReference type="ARBA" id="ARBA00022989"/>
    </source>
</evidence>
<keyword evidence="3" id="KW-0813">Transport</keyword>
<name>A0A3P5XF76_9RHOB</name>